<keyword evidence="6" id="KW-1185">Reference proteome</keyword>
<sequence>MAGMAGKDVETMRRRVASVASHLMPASHFNPSHDGAIGFSSCSSSMDDSYHKKHGEVPTHEPIWRLIASDESGKEFADIIYEKAVGEGIAKITINRPEKRNAFGPHTIKELIRAFNDARDDGSVGVIILTGKGTKAFCSGGDQSMRSKDGYADKESFGRLNFLPTFLQVQIRRLPKPVIAMVAGYAVGGGHVLHMVCDLTIAAENAIFGQTGPKVGSFDAGYGSSIMSRLVGPKKAREMWFLTRFYTASEAEKMGLVNTVVPLEKLEEETVKWCREILRNSPTAIRVLKAALNAVDDGHAGLQELGGNATLIFYGTEEGNEGKNAYLQHRPPNFSKFPRLP</sequence>
<dbReference type="SUPFAM" id="SSF52096">
    <property type="entry name" value="ClpP/crotonase"/>
    <property type="match status" value="1"/>
</dbReference>
<dbReference type="FunFam" id="3.90.226.10:FF:000003">
    <property type="entry name" value="1,4-dihydroxy-2-naphthoyl-CoA synthase"/>
    <property type="match status" value="1"/>
</dbReference>
<comment type="catalytic activity">
    <reaction evidence="1">
        <text>2-succinylbenzoyl-CoA + H(+) = 1,4-dihydroxy-2-naphthoyl-CoA + H2O</text>
        <dbReference type="Rhea" id="RHEA:26562"/>
        <dbReference type="ChEBI" id="CHEBI:15377"/>
        <dbReference type="ChEBI" id="CHEBI:15378"/>
        <dbReference type="ChEBI" id="CHEBI:57364"/>
        <dbReference type="ChEBI" id="CHEBI:58897"/>
        <dbReference type="EC" id="4.1.3.36"/>
    </reaction>
</comment>
<evidence type="ECO:0000256" key="2">
    <source>
        <dbReference type="ARBA" id="ARBA00023239"/>
    </source>
</evidence>
<reference evidence="6" key="1">
    <citation type="journal article" date="2014" name="Science">
        <title>The coffee genome provides insight into the convergent evolution of caffeine biosynthesis.</title>
        <authorList>
            <person name="Denoeud F."/>
            <person name="Carretero-Paulet L."/>
            <person name="Dereeper A."/>
            <person name="Droc G."/>
            <person name="Guyot R."/>
            <person name="Pietrella M."/>
            <person name="Zheng C."/>
            <person name="Alberti A."/>
            <person name="Anthony F."/>
            <person name="Aprea G."/>
            <person name="Aury J.M."/>
            <person name="Bento P."/>
            <person name="Bernard M."/>
            <person name="Bocs S."/>
            <person name="Campa C."/>
            <person name="Cenci A."/>
            <person name="Combes M.C."/>
            <person name="Crouzillat D."/>
            <person name="Da Silva C."/>
            <person name="Daddiego L."/>
            <person name="De Bellis F."/>
            <person name="Dussert S."/>
            <person name="Garsmeur O."/>
            <person name="Gayraud T."/>
            <person name="Guignon V."/>
            <person name="Jahn K."/>
            <person name="Jamilloux V."/>
            <person name="Joet T."/>
            <person name="Labadie K."/>
            <person name="Lan T."/>
            <person name="Leclercq J."/>
            <person name="Lepelley M."/>
            <person name="Leroy T."/>
            <person name="Li L.T."/>
            <person name="Librado P."/>
            <person name="Lopez L."/>
            <person name="Munoz A."/>
            <person name="Noel B."/>
            <person name="Pallavicini A."/>
            <person name="Perrotta G."/>
            <person name="Poncet V."/>
            <person name="Pot D."/>
            <person name="Priyono X."/>
            <person name="Rigoreau M."/>
            <person name="Rouard M."/>
            <person name="Rozas J."/>
            <person name="Tranchant-Dubreuil C."/>
            <person name="VanBuren R."/>
            <person name="Zhang Q."/>
            <person name="Andrade A.C."/>
            <person name="Argout X."/>
            <person name="Bertrand B."/>
            <person name="de Kochko A."/>
            <person name="Graziosi G."/>
            <person name="Henry R.J."/>
            <person name="Jayarama X."/>
            <person name="Ming R."/>
            <person name="Nagai C."/>
            <person name="Rounsley S."/>
            <person name="Sankoff D."/>
            <person name="Giuliano G."/>
            <person name="Albert V.A."/>
            <person name="Wincker P."/>
            <person name="Lashermes P."/>
        </authorList>
    </citation>
    <scope>NUCLEOTIDE SEQUENCE [LARGE SCALE GENOMIC DNA]</scope>
    <source>
        <strain evidence="6">cv. DH200-94</strain>
    </source>
</reference>
<dbReference type="PROSITE" id="PS00166">
    <property type="entry name" value="ENOYL_COA_HYDRATASE"/>
    <property type="match status" value="1"/>
</dbReference>
<dbReference type="InterPro" id="IPR018376">
    <property type="entry name" value="Enoyl-CoA_hyd/isom_CS"/>
</dbReference>
<proteinExistence type="inferred from homology"/>
<protein>
    <recommendedName>
        <fullName evidence="3">1,4-dihydroxy-2-naphthoyl-CoA synthase</fullName>
        <ecNumber evidence="3">4.1.3.36</ecNumber>
    </recommendedName>
</protein>
<dbReference type="PANTHER" id="PTHR43113">
    <property type="entry name" value="NUCLEOSIDE-DIPHOSPHATE-SUGAR EPIMERASE"/>
    <property type="match status" value="1"/>
</dbReference>
<evidence type="ECO:0000256" key="1">
    <source>
        <dbReference type="ARBA" id="ARBA00000177"/>
    </source>
</evidence>
<dbReference type="GO" id="GO:0008935">
    <property type="term" value="F:1,4-dihydroxy-2-naphthoyl-CoA synthase activity"/>
    <property type="evidence" value="ECO:0007669"/>
    <property type="project" value="UniProtKB-EC"/>
</dbReference>
<dbReference type="Pfam" id="PF00378">
    <property type="entry name" value="ECH_1"/>
    <property type="match status" value="1"/>
</dbReference>
<comment type="similarity">
    <text evidence="4">Belongs to the enoyl-CoA hydratase/isomerase family.</text>
</comment>
<dbReference type="InterPro" id="IPR014748">
    <property type="entry name" value="Enoyl-CoA_hydra_C"/>
</dbReference>
<dbReference type="InParanoid" id="A0A068UY42"/>
<dbReference type="InterPro" id="IPR029045">
    <property type="entry name" value="ClpP/crotonase-like_dom_sf"/>
</dbReference>
<dbReference type="NCBIfam" id="TIGR01929">
    <property type="entry name" value="menB"/>
    <property type="match status" value="1"/>
</dbReference>
<dbReference type="EC" id="4.1.3.36" evidence="3"/>
<dbReference type="PANTHER" id="PTHR43113:SF1">
    <property type="entry name" value="1,4-DIHYDROXY-2-NAPHTHOYL-COA SYNTHASE, PEROXISOMAL"/>
    <property type="match status" value="1"/>
</dbReference>
<evidence type="ECO:0000313" key="5">
    <source>
        <dbReference type="EMBL" id="CDP13177.1"/>
    </source>
</evidence>
<dbReference type="EMBL" id="HG739158">
    <property type="protein sequence ID" value="CDP13177.1"/>
    <property type="molecule type" value="Genomic_DNA"/>
</dbReference>
<dbReference type="FunCoup" id="A0A068UY42">
    <property type="interactions" value="839"/>
</dbReference>
<name>A0A068UY42_COFCA</name>
<dbReference type="NCBIfam" id="NF005637">
    <property type="entry name" value="PRK07396.1"/>
    <property type="match status" value="1"/>
</dbReference>
<dbReference type="FunFam" id="1.10.12.10:FF:000003">
    <property type="entry name" value="1,4-dihydroxy-2-naphthoyl-CoA synthase"/>
    <property type="match status" value="1"/>
</dbReference>
<dbReference type="STRING" id="49390.A0A068UY42"/>
<dbReference type="Gene3D" id="1.10.12.10">
    <property type="entry name" value="Lyase 2-enoyl-coa Hydratase, Chain A, domain 2"/>
    <property type="match status" value="1"/>
</dbReference>
<dbReference type="HAMAP" id="MF_01934">
    <property type="entry name" value="MenB"/>
    <property type="match status" value="1"/>
</dbReference>
<dbReference type="AlphaFoldDB" id="A0A068UY42"/>
<evidence type="ECO:0000256" key="3">
    <source>
        <dbReference type="ARBA" id="ARBA00066833"/>
    </source>
</evidence>
<evidence type="ECO:0000256" key="4">
    <source>
        <dbReference type="RuleBase" id="RU003707"/>
    </source>
</evidence>
<dbReference type="GO" id="GO:0009234">
    <property type="term" value="P:menaquinone biosynthetic process"/>
    <property type="evidence" value="ECO:0007669"/>
    <property type="project" value="InterPro"/>
</dbReference>
<dbReference type="InterPro" id="IPR001753">
    <property type="entry name" value="Enoyl-CoA_hydra/iso"/>
</dbReference>
<gene>
    <name evidence="5" type="ORF">GSCOC_T00038037001</name>
</gene>
<organism evidence="5 6">
    <name type="scientific">Coffea canephora</name>
    <name type="common">Robusta coffee</name>
    <dbReference type="NCBI Taxonomy" id="49390"/>
    <lineage>
        <taxon>Eukaryota</taxon>
        <taxon>Viridiplantae</taxon>
        <taxon>Streptophyta</taxon>
        <taxon>Embryophyta</taxon>
        <taxon>Tracheophyta</taxon>
        <taxon>Spermatophyta</taxon>
        <taxon>Magnoliopsida</taxon>
        <taxon>eudicotyledons</taxon>
        <taxon>Gunneridae</taxon>
        <taxon>Pentapetalae</taxon>
        <taxon>asterids</taxon>
        <taxon>lamiids</taxon>
        <taxon>Gentianales</taxon>
        <taxon>Rubiaceae</taxon>
        <taxon>Ixoroideae</taxon>
        <taxon>Gardenieae complex</taxon>
        <taxon>Bertiereae - Coffeeae clade</taxon>
        <taxon>Coffeeae</taxon>
        <taxon>Coffea</taxon>
    </lineage>
</organism>
<dbReference type="Gene3D" id="3.90.226.10">
    <property type="entry name" value="2-enoyl-CoA Hydratase, Chain A, domain 1"/>
    <property type="match status" value="1"/>
</dbReference>
<dbReference type="GO" id="GO:0005829">
    <property type="term" value="C:cytosol"/>
    <property type="evidence" value="ECO:0007669"/>
    <property type="project" value="TreeGrafter"/>
</dbReference>
<dbReference type="InterPro" id="IPR010198">
    <property type="entry name" value="DHNA-CoA_synthase_MenB"/>
</dbReference>
<dbReference type="OrthoDB" id="2018133at2759"/>
<dbReference type="Gramene" id="CDP13177">
    <property type="protein sequence ID" value="CDP13177"/>
    <property type="gene ID" value="GSCOC_T00038037001"/>
</dbReference>
<keyword evidence="2" id="KW-0456">Lyase</keyword>
<dbReference type="Proteomes" id="UP000295252">
    <property type="component" value="Chromosome III"/>
</dbReference>
<dbReference type="OMA" id="IFKQTDA"/>
<accession>A0A068UY42</accession>
<evidence type="ECO:0000313" key="6">
    <source>
        <dbReference type="Proteomes" id="UP000295252"/>
    </source>
</evidence>
<dbReference type="PhylomeDB" id="A0A068UY42"/>
<dbReference type="CDD" id="cd06558">
    <property type="entry name" value="crotonase-like"/>
    <property type="match status" value="1"/>
</dbReference>